<dbReference type="PROSITE" id="PS51257">
    <property type="entry name" value="PROKAR_LIPOPROTEIN"/>
    <property type="match status" value="1"/>
</dbReference>
<evidence type="ECO:0000259" key="7">
    <source>
        <dbReference type="Pfam" id="PF14322"/>
    </source>
</evidence>
<keyword evidence="4" id="KW-0472">Membrane</keyword>
<comment type="subcellular location">
    <subcellularLocation>
        <location evidence="1">Cell outer membrane</location>
    </subcellularLocation>
</comment>
<dbReference type="EMBL" id="CP041345">
    <property type="protein sequence ID" value="QKG79862.1"/>
    <property type="molecule type" value="Genomic_DNA"/>
</dbReference>
<protein>
    <submittedName>
        <fullName evidence="8">RagB/SusD family nutrient uptake outer membrane protein</fullName>
    </submittedName>
</protein>
<dbReference type="Pfam" id="PF14322">
    <property type="entry name" value="SusD-like_3"/>
    <property type="match status" value="1"/>
</dbReference>
<evidence type="ECO:0000256" key="3">
    <source>
        <dbReference type="ARBA" id="ARBA00022729"/>
    </source>
</evidence>
<comment type="similarity">
    <text evidence="2">Belongs to the SusD family.</text>
</comment>
<evidence type="ECO:0000256" key="4">
    <source>
        <dbReference type="ARBA" id="ARBA00023136"/>
    </source>
</evidence>
<evidence type="ECO:0000313" key="8">
    <source>
        <dbReference type="EMBL" id="QKG79862.1"/>
    </source>
</evidence>
<dbReference type="KEGG" id="ttz:FHG85_06165"/>
<name>A0A7D4C8X7_9BACT</name>
<keyword evidence="3" id="KW-0732">Signal</keyword>
<dbReference type="AlphaFoldDB" id="A0A7D4C8X7"/>
<evidence type="ECO:0000256" key="2">
    <source>
        <dbReference type="ARBA" id="ARBA00006275"/>
    </source>
</evidence>
<keyword evidence="9" id="KW-1185">Reference proteome</keyword>
<accession>A0A7D4C8X7</accession>
<dbReference type="InterPro" id="IPR012944">
    <property type="entry name" value="SusD_RagB_dom"/>
</dbReference>
<feature type="domain" description="SusD-like N-terminal" evidence="7">
    <location>
        <begin position="86"/>
        <end position="221"/>
    </location>
</feature>
<dbReference type="SUPFAM" id="SSF48452">
    <property type="entry name" value="TPR-like"/>
    <property type="match status" value="1"/>
</dbReference>
<gene>
    <name evidence="8" type="ORF">FHG85_06165</name>
</gene>
<dbReference type="GO" id="GO:0009279">
    <property type="term" value="C:cell outer membrane"/>
    <property type="evidence" value="ECO:0007669"/>
    <property type="project" value="UniProtKB-SubCell"/>
</dbReference>
<feature type="domain" description="RagB/SusD" evidence="6">
    <location>
        <begin position="384"/>
        <end position="471"/>
    </location>
</feature>
<dbReference type="Gene3D" id="1.25.40.390">
    <property type="match status" value="1"/>
</dbReference>
<dbReference type="CDD" id="cd08977">
    <property type="entry name" value="SusD"/>
    <property type="match status" value="1"/>
</dbReference>
<dbReference type="Pfam" id="PF07980">
    <property type="entry name" value="SusD_RagB"/>
    <property type="match status" value="1"/>
</dbReference>
<sequence length="496" mass="56656">MKRILLASVALLMAFASCTDLDDRLDDKIPIDKFPENDDQAALMIVPVYRPMQDFLDWGGWWFCQELTSDEVVCPTRHTDWDDGGKWRVLYQHTWDNKTEAVASMWSRFYNGIVEANRLIEVFNPENADLSALEEGAAKTVAKLKIMRAFYYYLLIDNYGDVPYVTTFKNAEQKPSKTPRATIFQNIVQELTESIPYLDNSTSKTSVTKGMAWSLLAKLYLNAEVYSGTPMWKDAEDACDSVLALGYSLEADPLAPFITNNQNSPENIFTIPYDEDTYHGFNLHMRTLHYNNNLTFDMSVGPWNGFAVTEQHYNTYSDNDKRKSGYFLVGQQYTSSGQPITDEVAGTPLVFDPHIPALVMDASYTPQEIRMSGARVKKFEIKLGAKDNLSNDFPIFRLADIMLMKAEARVRQGLNGDDWINPIRERAGLSALTNATLDDILAERGRELFWEAHRRQDLIRFGKFNQAWWEKPASDPSRKTFPIPQWVIDSNENLAN</sequence>
<reference evidence="8 9" key="1">
    <citation type="submission" date="2019-07" db="EMBL/GenBank/DDBJ databases">
        <title>Thalassofilum flectens gen. nov., sp. nov., a novel moderate thermophilic anaerobe from a shallow sea hot spring in Kunashir Island (Russia), representing a new family in the order Bacteroidales, and proposal of Thalassofilacea fam. nov.</title>
        <authorList>
            <person name="Kochetkova T.V."/>
            <person name="Podosokorskaya O.A."/>
            <person name="Novikov A."/>
            <person name="Elcheninov A.G."/>
            <person name="Toshchakov S.V."/>
            <person name="Kublanov I.V."/>
        </authorList>
    </citation>
    <scope>NUCLEOTIDE SEQUENCE [LARGE SCALE GENOMIC DNA]</scope>
    <source>
        <strain evidence="8 9">38-H</strain>
    </source>
</reference>
<proteinExistence type="inferred from homology"/>
<dbReference type="InterPro" id="IPR033985">
    <property type="entry name" value="SusD-like_N"/>
</dbReference>
<dbReference type="Proteomes" id="UP000500961">
    <property type="component" value="Chromosome"/>
</dbReference>
<evidence type="ECO:0000313" key="9">
    <source>
        <dbReference type="Proteomes" id="UP000500961"/>
    </source>
</evidence>
<organism evidence="8 9">
    <name type="scientific">Tenuifilum thalassicum</name>
    <dbReference type="NCBI Taxonomy" id="2590900"/>
    <lineage>
        <taxon>Bacteria</taxon>
        <taxon>Pseudomonadati</taxon>
        <taxon>Bacteroidota</taxon>
        <taxon>Bacteroidia</taxon>
        <taxon>Bacteroidales</taxon>
        <taxon>Tenuifilaceae</taxon>
        <taxon>Tenuifilum</taxon>
    </lineage>
</organism>
<dbReference type="RefSeq" id="WP_173074029.1">
    <property type="nucleotide sequence ID" value="NZ_CP041345.1"/>
</dbReference>
<evidence type="ECO:0000256" key="1">
    <source>
        <dbReference type="ARBA" id="ARBA00004442"/>
    </source>
</evidence>
<evidence type="ECO:0000256" key="5">
    <source>
        <dbReference type="ARBA" id="ARBA00023237"/>
    </source>
</evidence>
<dbReference type="InterPro" id="IPR011990">
    <property type="entry name" value="TPR-like_helical_dom_sf"/>
</dbReference>
<evidence type="ECO:0000259" key="6">
    <source>
        <dbReference type="Pfam" id="PF07980"/>
    </source>
</evidence>
<keyword evidence="5" id="KW-0998">Cell outer membrane</keyword>